<dbReference type="RefSeq" id="WP_343892756.1">
    <property type="nucleotide sequence ID" value="NZ_BAAAEH010000063.1"/>
</dbReference>
<name>A0ABU9YC36_9SPHN</name>
<keyword evidence="9 11" id="KW-0472">Membrane</keyword>
<evidence type="ECO:0000256" key="7">
    <source>
        <dbReference type="ARBA" id="ARBA00023065"/>
    </source>
</evidence>
<evidence type="ECO:0000256" key="9">
    <source>
        <dbReference type="ARBA" id="ARBA00023136"/>
    </source>
</evidence>
<feature type="domain" description="TonB-dependent receptor-like beta-barrel" evidence="13">
    <location>
        <begin position="274"/>
        <end position="706"/>
    </location>
</feature>
<sequence>MAQSTSPATDQPADIVVTAQRREQRLQDVGIAITALPGTELRQLNIANATDLTRAVPTLKMNAYSSAQVVFNIRGVSQNDYGDQQEPPVAVYQDDSYSSSINLASFPTFDLGRVEVLRGPQGTLFGRNATGGAVQFISNQPSKDFGGYASVTVGSYGQLITEGAITGPITDTLQFRLAGIRDRDKGYIENINPGMPARGANNHWALRGILAWQPTPTLSAKLTLRYMRAPKERQAGLYSLVASCPNAQFQGEVLAPNDSCAYWGSGPGETGAGYRNDAINPARGGDPYKTAATDPSYVDRKVFGATLRVEANLAAGLDLVSITDYQHGDKFYVEDGDSSPADGVFFYQGSKLDQGSEEVRLQAHLGANELTVGAYGLIVDGHYTGKYADLFYGYDPLVAFSQKTTSFAFFAQDEWKLSDKIKLIGGLRYWHDSRRGSYFGSEPSTGVSITFNPSQVSYGSFGVTQPSTGVLTTPANATPTFSGVTARAEIDYKPIDQVLLYASYNRGSKSGGFTFSTGTPFPGFEVATLNGIPYRPEVLDAYEIGAKTTLMPGTTLNVAAFYYDYHDYQAFAQYGAVQTVVNLPAKSEGIEAELATRPVRGLTLQLSGSVLHTEVHNVELPDLASFVTHNLPQAPGFSGNALVRYEFALAGGKASLQADFQHSDKFCFTVLCAPVEREGAYNVANARIGYAGPNDTWEIAAFVNNIFAEKYRVYGYDNTLFDGTVAGVYAKPRTWGVTGVVHFGAAR</sequence>
<evidence type="ECO:0000256" key="4">
    <source>
        <dbReference type="ARBA" id="ARBA00022496"/>
    </source>
</evidence>
<protein>
    <submittedName>
        <fullName evidence="15">TonB-dependent receptor</fullName>
    </submittedName>
</protein>
<dbReference type="PROSITE" id="PS52016">
    <property type="entry name" value="TONB_DEPENDENT_REC_3"/>
    <property type="match status" value="1"/>
</dbReference>
<evidence type="ECO:0000256" key="6">
    <source>
        <dbReference type="ARBA" id="ARBA00023004"/>
    </source>
</evidence>
<dbReference type="EMBL" id="JBDIME010000046">
    <property type="protein sequence ID" value="MEN2793383.1"/>
    <property type="molecule type" value="Genomic_DNA"/>
</dbReference>
<reference evidence="15 16" key="1">
    <citation type="submission" date="2024-05" db="EMBL/GenBank/DDBJ databases">
        <authorList>
            <person name="Liu Q."/>
            <person name="Xin Y.-H."/>
        </authorList>
    </citation>
    <scope>NUCLEOTIDE SEQUENCE [LARGE SCALE GENOMIC DNA]</scope>
    <source>
        <strain evidence="15 16">CGMCC 1.10181</strain>
    </source>
</reference>
<accession>A0ABU9YC36</accession>
<evidence type="ECO:0000259" key="14">
    <source>
        <dbReference type="Pfam" id="PF07715"/>
    </source>
</evidence>
<evidence type="ECO:0000256" key="2">
    <source>
        <dbReference type="ARBA" id="ARBA00022448"/>
    </source>
</evidence>
<evidence type="ECO:0000256" key="5">
    <source>
        <dbReference type="ARBA" id="ARBA00022692"/>
    </source>
</evidence>
<evidence type="ECO:0000313" key="15">
    <source>
        <dbReference type="EMBL" id="MEN2793383.1"/>
    </source>
</evidence>
<keyword evidence="6" id="KW-0408">Iron</keyword>
<dbReference type="InterPro" id="IPR036942">
    <property type="entry name" value="Beta-barrel_TonB_sf"/>
</dbReference>
<evidence type="ECO:0000259" key="13">
    <source>
        <dbReference type="Pfam" id="PF00593"/>
    </source>
</evidence>
<keyword evidence="2 11" id="KW-0813">Transport</keyword>
<dbReference type="PANTHER" id="PTHR32552:SF81">
    <property type="entry name" value="TONB-DEPENDENT OUTER MEMBRANE RECEPTOR"/>
    <property type="match status" value="1"/>
</dbReference>
<evidence type="ECO:0000256" key="3">
    <source>
        <dbReference type="ARBA" id="ARBA00022452"/>
    </source>
</evidence>
<keyword evidence="5 11" id="KW-0812">Transmembrane</keyword>
<feature type="domain" description="TonB-dependent receptor plug" evidence="14">
    <location>
        <begin position="26"/>
        <end position="133"/>
    </location>
</feature>
<evidence type="ECO:0000256" key="8">
    <source>
        <dbReference type="ARBA" id="ARBA00023077"/>
    </source>
</evidence>
<dbReference type="InterPro" id="IPR012910">
    <property type="entry name" value="Plug_dom"/>
</dbReference>
<evidence type="ECO:0000256" key="11">
    <source>
        <dbReference type="PROSITE-ProRule" id="PRU01360"/>
    </source>
</evidence>
<organism evidence="15 16">
    <name type="scientific">Sphingomonas oligophenolica</name>
    <dbReference type="NCBI Taxonomy" id="301154"/>
    <lineage>
        <taxon>Bacteria</taxon>
        <taxon>Pseudomonadati</taxon>
        <taxon>Pseudomonadota</taxon>
        <taxon>Alphaproteobacteria</taxon>
        <taxon>Sphingomonadales</taxon>
        <taxon>Sphingomonadaceae</taxon>
        <taxon>Sphingomonas</taxon>
    </lineage>
</organism>
<evidence type="ECO:0000256" key="10">
    <source>
        <dbReference type="ARBA" id="ARBA00023237"/>
    </source>
</evidence>
<dbReference type="SUPFAM" id="SSF56935">
    <property type="entry name" value="Porins"/>
    <property type="match status" value="1"/>
</dbReference>
<dbReference type="Pfam" id="PF00593">
    <property type="entry name" value="TonB_dep_Rec_b-barrel"/>
    <property type="match status" value="1"/>
</dbReference>
<keyword evidence="15" id="KW-0675">Receptor</keyword>
<dbReference type="InterPro" id="IPR000531">
    <property type="entry name" value="Beta-barrel_TonB"/>
</dbReference>
<comment type="subcellular location">
    <subcellularLocation>
        <location evidence="1 11">Cell outer membrane</location>
        <topology evidence="1 11">Multi-pass membrane protein</topology>
    </subcellularLocation>
</comment>
<dbReference type="Proteomes" id="UP001419910">
    <property type="component" value="Unassembled WGS sequence"/>
</dbReference>
<keyword evidence="7" id="KW-0406">Ion transport</keyword>
<gene>
    <name evidence="15" type="ORF">ABC974_27435</name>
</gene>
<keyword evidence="8 12" id="KW-0798">TonB box</keyword>
<dbReference type="PANTHER" id="PTHR32552">
    <property type="entry name" value="FERRICHROME IRON RECEPTOR-RELATED"/>
    <property type="match status" value="1"/>
</dbReference>
<keyword evidence="3 11" id="KW-1134">Transmembrane beta strand</keyword>
<dbReference type="Pfam" id="PF07715">
    <property type="entry name" value="Plug"/>
    <property type="match status" value="1"/>
</dbReference>
<keyword evidence="10 11" id="KW-0998">Cell outer membrane</keyword>
<comment type="similarity">
    <text evidence="11 12">Belongs to the TonB-dependent receptor family.</text>
</comment>
<dbReference type="InterPro" id="IPR039426">
    <property type="entry name" value="TonB-dep_rcpt-like"/>
</dbReference>
<keyword evidence="16" id="KW-1185">Reference proteome</keyword>
<evidence type="ECO:0000256" key="12">
    <source>
        <dbReference type="RuleBase" id="RU003357"/>
    </source>
</evidence>
<proteinExistence type="inferred from homology"/>
<evidence type="ECO:0000313" key="16">
    <source>
        <dbReference type="Proteomes" id="UP001419910"/>
    </source>
</evidence>
<comment type="caution">
    <text evidence="15">The sequence shown here is derived from an EMBL/GenBank/DDBJ whole genome shotgun (WGS) entry which is preliminary data.</text>
</comment>
<evidence type="ECO:0000256" key="1">
    <source>
        <dbReference type="ARBA" id="ARBA00004571"/>
    </source>
</evidence>
<dbReference type="Gene3D" id="2.40.170.20">
    <property type="entry name" value="TonB-dependent receptor, beta-barrel domain"/>
    <property type="match status" value="1"/>
</dbReference>
<keyword evidence="4" id="KW-0410">Iron transport</keyword>